<name>V5SI80_9HYPH</name>
<dbReference type="Proteomes" id="UP000018542">
    <property type="component" value="Chromosome"/>
</dbReference>
<gene>
    <name evidence="1" type="ORF">W911_10935</name>
</gene>
<dbReference type="AlphaFoldDB" id="V5SI80"/>
<evidence type="ECO:0000313" key="1">
    <source>
        <dbReference type="EMBL" id="AHB50207.1"/>
    </source>
</evidence>
<dbReference type="HOGENOM" id="CLU_2734587_0_0_5"/>
<organism evidence="1 2">
    <name type="scientific">Hyphomicrobium nitrativorans NL23</name>
    <dbReference type="NCBI Taxonomy" id="1029756"/>
    <lineage>
        <taxon>Bacteria</taxon>
        <taxon>Pseudomonadati</taxon>
        <taxon>Pseudomonadota</taxon>
        <taxon>Alphaproteobacteria</taxon>
        <taxon>Hyphomicrobiales</taxon>
        <taxon>Hyphomicrobiaceae</taxon>
        <taxon>Hyphomicrobium</taxon>
    </lineage>
</organism>
<evidence type="ECO:0000313" key="2">
    <source>
        <dbReference type="Proteomes" id="UP000018542"/>
    </source>
</evidence>
<dbReference type="EMBL" id="CP006912">
    <property type="protein sequence ID" value="AHB50207.1"/>
    <property type="molecule type" value="Genomic_DNA"/>
</dbReference>
<dbReference type="PATRIC" id="fig|1029756.8.peg.2274"/>
<reference evidence="1 2" key="1">
    <citation type="journal article" date="2014" name="Genome Announc.">
        <title>Complete Genome Sequence of Hyphomicrobium nitrativorans Strain NL23, a Denitrifying Bacterium Isolated from Biofilm of a Methanol-Fed Denitrification System Treating Seawater at the Montreal Biodome.</title>
        <authorList>
            <person name="Martineau C."/>
            <person name="Villeneuve C."/>
            <person name="Mauffrey F."/>
            <person name="Villemur R."/>
        </authorList>
    </citation>
    <scope>NUCLEOTIDE SEQUENCE [LARGE SCALE GENOMIC DNA]</scope>
    <source>
        <strain evidence="1">NL23</strain>
    </source>
</reference>
<proteinExistence type="predicted"/>
<accession>V5SI80</accession>
<dbReference type="KEGG" id="hni:W911_10935"/>
<protein>
    <submittedName>
        <fullName evidence="1">Uncharacterized protein</fullName>
    </submittedName>
</protein>
<dbReference type="STRING" id="1029756.W911_10935"/>
<sequence>MSEAQDLARDLFDEIGVRKIRAEERHIALKLRPHGLKALKLELKSAFALKQSFSSLKTVAAFEGVMGEIRS</sequence>
<keyword evidence="2" id="KW-1185">Reference proteome</keyword>